<reference evidence="2" key="2">
    <citation type="submission" date="2025-09" db="UniProtKB">
        <authorList>
            <consortium name="Ensembl"/>
        </authorList>
    </citation>
    <scope>IDENTIFICATION</scope>
</reference>
<dbReference type="GeneTree" id="ENSGT01000000216812"/>
<evidence type="ECO:0000256" key="1">
    <source>
        <dbReference type="SAM" id="MobiDB-lite"/>
    </source>
</evidence>
<feature type="compositionally biased region" description="Polar residues" evidence="1">
    <location>
        <begin position="55"/>
        <end position="74"/>
    </location>
</feature>
<dbReference type="AlphaFoldDB" id="A0A674BCK8"/>
<organism evidence="2 3">
    <name type="scientific">Salmo trutta</name>
    <name type="common">Brown trout</name>
    <dbReference type="NCBI Taxonomy" id="8032"/>
    <lineage>
        <taxon>Eukaryota</taxon>
        <taxon>Metazoa</taxon>
        <taxon>Chordata</taxon>
        <taxon>Craniata</taxon>
        <taxon>Vertebrata</taxon>
        <taxon>Euteleostomi</taxon>
        <taxon>Actinopterygii</taxon>
        <taxon>Neopterygii</taxon>
        <taxon>Teleostei</taxon>
        <taxon>Protacanthopterygii</taxon>
        <taxon>Salmoniformes</taxon>
        <taxon>Salmonidae</taxon>
        <taxon>Salmoninae</taxon>
        <taxon>Salmo</taxon>
    </lineage>
</organism>
<sequence>IEEIGETTHTVAKSTRDNVQDQCSNATGDLKKNKNPQVTENIHKQLRQYLQRTLQGGATVQTGSAEQAAKNSQDPAWGVPEQDLCSFVMPYYLKQEQENAVLAQRVQAGREGINQTEQRIATAVEGECNRRHCASLAASLPPSTCL</sequence>
<evidence type="ECO:0000313" key="3">
    <source>
        <dbReference type="Proteomes" id="UP000472277"/>
    </source>
</evidence>
<feature type="region of interest" description="Disordered" evidence="1">
    <location>
        <begin position="1"/>
        <end position="34"/>
    </location>
</feature>
<name>A0A674BCK8_SALTR</name>
<protein>
    <submittedName>
        <fullName evidence="2">Uncharacterized protein</fullName>
    </submittedName>
</protein>
<evidence type="ECO:0000313" key="2">
    <source>
        <dbReference type="Ensembl" id="ENSSTUP00000068727.1"/>
    </source>
</evidence>
<dbReference type="Ensembl" id="ENSSTUT00000072960.1">
    <property type="protein sequence ID" value="ENSSTUP00000068727.1"/>
    <property type="gene ID" value="ENSSTUG00000030112.1"/>
</dbReference>
<keyword evidence="3" id="KW-1185">Reference proteome</keyword>
<feature type="region of interest" description="Disordered" evidence="1">
    <location>
        <begin position="55"/>
        <end position="77"/>
    </location>
</feature>
<accession>A0A674BCK8</accession>
<proteinExistence type="predicted"/>
<dbReference type="Proteomes" id="UP000472277">
    <property type="component" value="Chromosome 13"/>
</dbReference>
<reference evidence="2" key="1">
    <citation type="submission" date="2025-08" db="UniProtKB">
        <authorList>
            <consortium name="Ensembl"/>
        </authorList>
    </citation>
    <scope>IDENTIFICATION</scope>
</reference>